<comment type="caution">
    <text evidence="2">The sequence shown here is derived from an EMBL/GenBank/DDBJ whole genome shotgun (WGS) entry which is preliminary data.</text>
</comment>
<dbReference type="PANTHER" id="PTHR13618:SF1">
    <property type="entry name" value="PROTEIN ROGDI HOMOLOG"/>
    <property type="match status" value="1"/>
</dbReference>
<evidence type="ECO:0000313" key="2">
    <source>
        <dbReference type="EMBL" id="SPO00223.1"/>
    </source>
</evidence>
<sequence length="355" mass="38691">MSLATFPSDPPLTKDEEAKKIQEVKAKHVTWLVSYVLEEELPPIKHTLDECYALLAPVLPGNTLVLSTPRNERVKGTVTRVGTRIVKANMHLQLQTQPAQTISLRPKCNIHMPQLVTLSNHLDEAVKITTATFDFPASPSFIKAQLRLLSNLITDSVAILKGPTSSSPSTGSAAVPALDHGFDTAWTVQSCASEHLEPDPGPHLSCHFSLADSLILLTIRVLEPAQAPVALGTKLGLAIGTVRRIEHDEVGKVFDYVYHTSDPMDRPPITPHPPRDPEDPAPREPYRGGGPLMTRTPDKITPGQFTPVLVREKVRVETADPKLMSLLVKLSSLKVTLARVETNLAAVLESNGRST</sequence>
<reference evidence="2" key="1">
    <citation type="submission" date="2018-03" db="EMBL/GenBank/DDBJ databases">
        <authorList>
            <person name="Guldener U."/>
        </authorList>
    </citation>
    <scope>NUCLEOTIDE SEQUENCE</scope>
</reference>
<dbReference type="AlphaFoldDB" id="A0AAE8MVM1"/>
<dbReference type="EMBL" id="ONZQ02000003">
    <property type="protein sequence ID" value="SPO00223.1"/>
    <property type="molecule type" value="Genomic_DNA"/>
</dbReference>
<proteinExistence type="predicted"/>
<feature type="compositionally biased region" description="Basic and acidic residues" evidence="1">
    <location>
        <begin position="273"/>
        <end position="286"/>
    </location>
</feature>
<name>A0AAE8MVM1_9PEZI</name>
<keyword evidence="3" id="KW-1185">Reference proteome</keyword>
<gene>
    <name evidence="2" type="ORF">DNG_03070</name>
</gene>
<accession>A0AAE8MVM1</accession>
<feature type="region of interest" description="Disordered" evidence="1">
    <location>
        <begin position="261"/>
        <end position="303"/>
    </location>
</feature>
<dbReference type="Proteomes" id="UP001187682">
    <property type="component" value="Unassembled WGS sequence"/>
</dbReference>
<dbReference type="PANTHER" id="PTHR13618">
    <property type="entry name" value="LEUCINE ZIPPER CONTAINING TRANSCRIPTION FACTOR LZF1"/>
    <property type="match status" value="1"/>
</dbReference>
<dbReference type="Pfam" id="PF10259">
    <property type="entry name" value="Rogdi_lz"/>
    <property type="match status" value="1"/>
</dbReference>
<evidence type="ECO:0000313" key="3">
    <source>
        <dbReference type="Proteomes" id="UP001187682"/>
    </source>
</evidence>
<protein>
    <submittedName>
        <fullName evidence="2">Uncharacterized protein</fullName>
    </submittedName>
</protein>
<organism evidence="2 3">
    <name type="scientific">Cephalotrichum gorgonifer</name>
    <dbReference type="NCBI Taxonomy" id="2041049"/>
    <lineage>
        <taxon>Eukaryota</taxon>
        <taxon>Fungi</taxon>
        <taxon>Dikarya</taxon>
        <taxon>Ascomycota</taxon>
        <taxon>Pezizomycotina</taxon>
        <taxon>Sordariomycetes</taxon>
        <taxon>Hypocreomycetidae</taxon>
        <taxon>Microascales</taxon>
        <taxon>Microascaceae</taxon>
        <taxon>Cephalotrichum</taxon>
    </lineage>
</organism>
<evidence type="ECO:0000256" key="1">
    <source>
        <dbReference type="SAM" id="MobiDB-lite"/>
    </source>
</evidence>
<dbReference type="InterPro" id="IPR028241">
    <property type="entry name" value="RAVE2/Rogdi"/>
</dbReference>
<dbReference type="GO" id="GO:0043291">
    <property type="term" value="C:RAVE complex"/>
    <property type="evidence" value="ECO:0007669"/>
    <property type="project" value="TreeGrafter"/>
</dbReference>